<dbReference type="InterPro" id="IPR019336">
    <property type="entry name" value="GPR180/TMEM145_TM"/>
</dbReference>
<reference evidence="4" key="2">
    <citation type="submission" date="2020-05" db="UniProtKB">
        <authorList>
            <consortium name="EnsemblMetazoa"/>
        </authorList>
    </citation>
    <scope>IDENTIFICATION</scope>
    <source>
        <strain evidence="4">maculatus3</strain>
    </source>
</reference>
<dbReference type="InterPro" id="IPR047831">
    <property type="entry name" value="GPR180/TMEM145"/>
</dbReference>
<dbReference type="PANTHER" id="PTHR23252">
    <property type="entry name" value="INTIMAL THICKNESS RECEPTOR-RELATED"/>
    <property type="match status" value="1"/>
</dbReference>
<sequence>MVIWIPYCAIHVLLYIWNRTEVDIISDIDEYQTWPGWLVLACRSTMMLWFLWELRTTMKYEHSSQKLDFLLHFGASSLVWFIYLPIVAIIAVNVSPLWRYKLLLGITNSADCLAYCVMMGLLWPNRAGQYLLLTGTNFGGMDELDEFNEAPHIVHRDSDTLHSSNGDLAVDDYLDNEDDEIETLVLSTDDLLHTGNSYSVSGSSGSGGGGGGGGGSKPLTLHNGSAMNGKGGRSFD</sequence>
<feature type="transmembrane region" description="Helical" evidence="2">
    <location>
        <begin position="73"/>
        <end position="94"/>
    </location>
</feature>
<evidence type="ECO:0000256" key="1">
    <source>
        <dbReference type="SAM" id="MobiDB-lite"/>
    </source>
</evidence>
<keyword evidence="2" id="KW-0472">Membrane</keyword>
<feature type="compositionally biased region" description="Gly residues" evidence="1">
    <location>
        <begin position="204"/>
        <end position="216"/>
    </location>
</feature>
<dbReference type="Pfam" id="PF10192">
    <property type="entry name" value="GPR180-TMEM145_TM"/>
    <property type="match status" value="1"/>
</dbReference>
<keyword evidence="2" id="KW-0812">Transmembrane</keyword>
<dbReference type="GO" id="GO:0007186">
    <property type="term" value="P:G protein-coupled receptor signaling pathway"/>
    <property type="evidence" value="ECO:0007669"/>
    <property type="project" value="InterPro"/>
</dbReference>
<feature type="transmembrane region" description="Helical" evidence="2">
    <location>
        <begin position="100"/>
        <end position="123"/>
    </location>
</feature>
<dbReference type="GO" id="GO:0019236">
    <property type="term" value="P:response to pheromone"/>
    <property type="evidence" value="ECO:0007669"/>
    <property type="project" value="InterPro"/>
</dbReference>
<evidence type="ECO:0000313" key="4">
    <source>
        <dbReference type="EnsemblMetazoa" id="AMAM011568-PA"/>
    </source>
</evidence>
<keyword evidence="2" id="KW-1133">Transmembrane helix</keyword>
<dbReference type="EnsemblMetazoa" id="AMAM011568-RA">
    <property type="protein sequence ID" value="AMAM011568-PA"/>
    <property type="gene ID" value="AMAM011568"/>
</dbReference>
<reference evidence="5" key="1">
    <citation type="submission" date="2013-09" db="EMBL/GenBank/DDBJ databases">
        <title>The Genome Sequence of Anopheles maculatus species B.</title>
        <authorList>
            <consortium name="The Broad Institute Genomics Platform"/>
            <person name="Neafsey D.E."/>
            <person name="Besansky N."/>
            <person name="Howell P."/>
            <person name="Walton C."/>
            <person name="Young S.K."/>
            <person name="Zeng Q."/>
            <person name="Gargeya S."/>
            <person name="Fitzgerald M."/>
            <person name="Haas B."/>
            <person name="Abouelleil A."/>
            <person name="Allen A.W."/>
            <person name="Alvarado L."/>
            <person name="Arachchi H.M."/>
            <person name="Berlin A.M."/>
            <person name="Chapman S.B."/>
            <person name="Gainer-Dewar J."/>
            <person name="Goldberg J."/>
            <person name="Griggs A."/>
            <person name="Gujja S."/>
            <person name="Hansen M."/>
            <person name="Howarth C."/>
            <person name="Imamovic A."/>
            <person name="Ireland A."/>
            <person name="Larimer J."/>
            <person name="McCowan C."/>
            <person name="Murphy C."/>
            <person name="Pearson M."/>
            <person name="Poon T.W."/>
            <person name="Priest M."/>
            <person name="Roberts A."/>
            <person name="Saif S."/>
            <person name="Shea T."/>
            <person name="Sisk P."/>
            <person name="Sykes S."/>
            <person name="Wortman J."/>
            <person name="Nusbaum C."/>
            <person name="Birren B."/>
        </authorList>
    </citation>
    <scope>NUCLEOTIDE SEQUENCE [LARGE SCALE GENOMIC DNA]</scope>
    <source>
        <strain evidence="5">maculatus3</strain>
    </source>
</reference>
<proteinExistence type="predicted"/>
<evidence type="ECO:0000313" key="5">
    <source>
        <dbReference type="Proteomes" id="UP000075901"/>
    </source>
</evidence>
<evidence type="ECO:0000259" key="3">
    <source>
        <dbReference type="Pfam" id="PF10192"/>
    </source>
</evidence>
<accession>A0A182SQT9</accession>
<organism evidence="4 5">
    <name type="scientific">Anopheles maculatus</name>
    <dbReference type="NCBI Taxonomy" id="74869"/>
    <lineage>
        <taxon>Eukaryota</taxon>
        <taxon>Metazoa</taxon>
        <taxon>Ecdysozoa</taxon>
        <taxon>Arthropoda</taxon>
        <taxon>Hexapoda</taxon>
        <taxon>Insecta</taxon>
        <taxon>Pterygota</taxon>
        <taxon>Neoptera</taxon>
        <taxon>Endopterygota</taxon>
        <taxon>Diptera</taxon>
        <taxon>Nematocera</taxon>
        <taxon>Culicoidea</taxon>
        <taxon>Culicidae</taxon>
        <taxon>Anophelinae</taxon>
        <taxon>Anopheles</taxon>
        <taxon>Anopheles maculatus group</taxon>
    </lineage>
</organism>
<protein>
    <recommendedName>
        <fullName evidence="3">GPR180/TMEM145 transmembrane domain-containing protein</fullName>
    </recommendedName>
</protein>
<name>A0A182SQT9_9DIPT</name>
<keyword evidence="5" id="KW-1185">Reference proteome</keyword>
<feature type="region of interest" description="Disordered" evidence="1">
    <location>
        <begin position="197"/>
        <end position="236"/>
    </location>
</feature>
<feature type="domain" description="GPR180/TMEM145 transmembrane" evidence="3">
    <location>
        <begin position="1"/>
        <end position="118"/>
    </location>
</feature>
<dbReference type="AlphaFoldDB" id="A0A182SQT9"/>
<dbReference type="PANTHER" id="PTHR23252:SF43">
    <property type="entry name" value="INTIMAL THICKNESS RELATED RECEPTOR IRP DOMAIN-CONTAINING PROTEIN"/>
    <property type="match status" value="1"/>
</dbReference>
<evidence type="ECO:0000256" key="2">
    <source>
        <dbReference type="SAM" id="Phobius"/>
    </source>
</evidence>
<dbReference type="VEuPathDB" id="VectorBase:AMAM011568"/>
<dbReference type="Proteomes" id="UP000075901">
    <property type="component" value="Unassembled WGS sequence"/>
</dbReference>